<sequence>MKYEQKLLLGTILVATTAPLGLLWLVSNDDGMTLELLSAAKKYTQIGLDETQRGTLDWNPRLFETSGQKWDDLISTGKSCLWKEEESIHTNQESGGGIQQEKKGGWQCQDCGTTERDKCVPLEPRGICKLFNLLNWDASRHRKTAHFRTEAFDHATGWVTTHATHPTNYEQAPCTSDLALPCFDLSRCPKDQPMKVYVYTSEKNGHLTETVDLASKKLPGDIEWTTKHEEACLFVVSELAFETKEEMLNNPQYMAGQNHFIWNSGVFFGAHGDRPHPHHFNFEFAALAAGGFTDAHFRPGYDMSLQLPQVWKRPKETTHLDLHRPRRLLLSFKGVVDSYDAKHTIPFQHHRWLALEYWDTGPDIFVDVRCPYDNVDYHHAKDQSDATSSYGELLLNSTFAFAPGGGGASSFRFQEALAADSIPVVVSYVVLPYSPEIDWSGCVVKVSEARIADLPQILRNMPESEIMARRDRCRVLYRGLIGREQDDKTGDWDMASHAGHAFLFALKIWRQRILKAHLLQELVGELDTMVVHTALHESEFKTNEHFY</sequence>
<dbReference type="GO" id="GO:0016757">
    <property type="term" value="F:glycosyltransferase activity"/>
    <property type="evidence" value="ECO:0007669"/>
    <property type="project" value="InterPro"/>
</dbReference>
<name>A0A9N8DYR3_9STRA</name>
<comment type="caution">
    <text evidence="4">The sequence shown here is derived from an EMBL/GenBank/DDBJ whole genome shotgun (WGS) entry which is preliminary data.</text>
</comment>
<dbReference type="InterPro" id="IPR040911">
    <property type="entry name" value="Exostosin_GT47"/>
</dbReference>
<dbReference type="PANTHER" id="PTHR11062:SF73">
    <property type="entry name" value="EXOSTOSIN-LIKE 3"/>
    <property type="match status" value="1"/>
</dbReference>
<evidence type="ECO:0000313" key="5">
    <source>
        <dbReference type="Proteomes" id="UP001153069"/>
    </source>
</evidence>
<accession>A0A9N8DYR3</accession>
<keyword evidence="2" id="KW-0812">Transmembrane</keyword>
<proteinExistence type="inferred from homology"/>
<dbReference type="AlphaFoldDB" id="A0A9N8DYR3"/>
<dbReference type="Proteomes" id="UP001153069">
    <property type="component" value="Unassembled WGS sequence"/>
</dbReference>
<evidence type="ECO:0000259" key="3">
    <source>
        <dbReference type="Pfam" id="PF03016"/>
    </source>
</evidence>
<dbReference type="Pfam" id="PF03016">
    <property type="entry name" value="Exostosin_GT47"/>
    <property type="match status" value="1"/>
</dbReference>
<organism evidence="4 5">
    <name type="scientific">Seminavis robusta</name>
    <dbReference type="NCBI Taxonomy" id="568900"/>
    <lineage>
        <taxon>Eukaryota</taxon>
        <taxon>Sar</taxon>
        <taxon>Stramenopiles</taxon>
        <taxon>Ochrophyta</taxon>
        <taxon>Bacillariophyta</taxon>
        <taxon>Bacillariophyceae</taxon>
        <taxon>Bacillariophycidae</taxon>
        <taxon>Naviculales</taxon>
        <taxon>Naviculaceae</taxon>
        <taxon>Seminavis</taxon>
    </lineage>
</organism>
<feature type="transmembrane region" description="Helical" evidence="2">
    <location>
        <begin position="7"/>
        <end position="26"/>
    </location>
</feature>
<feature type="domain" description="Exostosin GT47" evidence="3">
    <location>
        <begin position="239"/>
        <end position="461"/>
    </location>
</feature>
<dbReference type="PANTHER" id="PTHR11062">
    <property type="entry name" value="EXOSTOSIN HEPARAN SULFATE GLYCOSYLTRANSFERASE -RELATED"/>
    <property type="match status" value="1"/>
</dbReference>
<reference evidence="4" key="1">
    <citation type="submission" date="2020-06" db="EMBL/GenBank/DDBJ databases">
        <authorList>
            <consortium name="Plant Systems Biology data submission"/>
        </authorList>
    </citation>
    <scope>NUCLEOTIDE SEQUENCE</scope>
    <source>
        <strain evidence="4">D6</strain>
    </source>
</reference>
<evidence type="ECO:0000256" key="2">
    <source>
        <dbReference type="SAM" id="Phobius"/>
    </source>
</evidence>
<dbReference type="InterPro" id="IPR004263">
    <property type="entry name" value="Exostosin"/>
</dbReference>
<protein>
    <submittedName>
        <fullName evidence="4">Exostosin-1</fullName>
    </submittedName>
</protein>
<keyword evidence="2" id="KW-1133">Transmembrane helix</keyword>
<keyword evidence="2" id="KW-0472">Membrane</keyword>
<evidence type="ECO:0000313" key="4">
    <source>
        <dbReference type="EMBL" id="CAB9511383.1"/>
    </source>
</evidence>
<gene>
    <name evidence="4" type="ORF">SEMRO_482_G151830.1</name>
</gene>
<dbReference type="OrthoDB" id="46921at2759"/>
<evidence type="ECO:0000256" key="1">
    <source>
        <dbReference type="ARBA" id="ARBA00010271"/>
    </source>
</evidence>
<keyword evidence="5" id="KW-1185">Reference proteome</keyword>
<dbReference type="EMBL" id="CAICTM010000481">
    <property type="protein sequence ID" value="CAB9511383.1"/>
    <property type="molecule type" value="Genomic_DNA"/>
</dbReference>
<comment type="similarity">
    <text evidence="1">Belongs to the glycosyltransferase 47 family.</text>
</comment>